<keyword evidence="2" id="KW-0472">Membrane</keyword>
<feature type="coiled-coil region" evidence="1">
    <location>
        <begin position="108"/>
        <end position="194"/>
    </location>
</feature>
<evidence type="ECO:0000256" key="2">
    <source>
        <dbReference type="SAM" id="Phobius"/>
    </source>
</evidence>
<evidence type="ECO:0000313" key="4">
    <source>
        <dbReference type="Proteomes" id="UP000320593"/>
    </source>
</evidence>
<feature type="transmembrane region" description="Helical" evidence="2">
    <location>
        <begin position="6"/>
        <end position="22"/>
    </location>
</feature>
<dbReference type="OrthoDB" id="9811754at2"/>
<keyword evidence="1" id="KW-0175">Coiled coil</keyword>
<dbReference type="Gene3D" id="2.40.30.170">
    <property type="match status" value="1"/>
</dbReference>
<dbReference type="EMBL" id="VLLF01000010">
    <property type="protein sequence ID" value="TWI81768.1"/>
    <property type="molecule type" value="Genomic_DNA"/>
</dbReference>
<reference evidence="3 4" key="1">
    <citation type="submission" date="2019-07" db="EMBL/GenBank/DDBJ databases">
        <title>Genomic Encyclopedia of Archaeal and Bacterial Type Strains, Phase II (KMG-II): from individual species to whole genera.</title>
        <authorList>
            <person name="Goeker M."/>
        </authorList>
    </citation>
    <scope>NUCLEOTIDE SEQUENCE [LARGE SCALE GENOMIC DNA]</scope>
    <source>
        <strain evidence="3 4">ATCC BAA-252</strain>
    </source>
</reference>
<evidence type="ECO:0000313" key="3">
    <source>
        <dbReference type="EMBL" id="TWI81768.1"/>
    </source>
</evidence>
<keyword evidence="2" id="KW-1133">Transmembrane helix</keyword>
<dbReference type="PANTHER" id="PTHR30386">
    <property type="entry name" value="MEMBRANE FUSION SUBUNIT OF EMRAB-TOLC MULTIDRUG EFFLUX PUMP"/>
    <property type="match status" value="1"/>
</dbReference>
<dbReference type="Gene3D" id="1.10.287.470">
    <property type="entry name" value="Helix hairpin bin"/>
    <property type="match status" value="1"/>
</dbReference>
<dbReference type="AlphaFoldDB" id="A0A562SKV8"/>
<proteinExistence type="predicted"/>
<comment type="caution">
    <text evidence="3">The sequence shown here is derived from an EMBL/GenBank/DDBJ whole genome shotgun (WGS) entry which is preliminary data.</text>
</comment>
<name>A0A562SKV8_9HYPH</name>
<sequence length="383" mass="42246">MTIALIITFVYGLSIYLIFFRFQLLKFTIVWGVVSFWIGFHLLLIFLIGLRFFTPYSIDGHMIRQTVQLSTGLPEPTELREVLVTQNTPVKKGDILYRFDDTLFRAKLKEQQAQLAEARQNALILDQDVDIARDAVSEAEANEAFAQQEVTRYSNLVLQGGARQETLDKWQAQLIAAKAQVSEAQANLAKAELAREAQLDGVNAQVAAAEAAVDEAQYYLDRTVLRAPEDGTIVSQQARPGLYVGGRRIAAIAALIADADAYFLATYYQEHLKFVKPGLPVEVALDTHPGRIFTGTVVSIWEGTGQGQIKPSGDVPNFRLPSLQGRFAVEIKLDDPELASALPGGTHGAAAIYTGAGSKGFDVLRKVNIRLYSWANFLFPLDL</sequence>
<dbReference type="Proteomes" id="UP000320593">
    <property type="component" value="Unassembled WGS sequence"/>
</dbReference>
<accession>A0A562SKV8</accession>
<dbReference type="SUPFAM" id="SSF111369">
    <property type="entry name" value="HlyD-like secretion proteins"/>
    <property type="match status" value="2"/>
</dbReference>
<feature type="transmembrane region" description="Helical" evidence="2">
    <location>
        <begin position="29"/>
        <end position="53"/>
    </location>
</feature>
<protein>
    <submittedName>
        <fullName evidence="3">Multidrug resistance efflux pump</fullName>
    </submittedName>
</protein>
<dbReference type="RefSeq" id="WP_145346322.1">
    <property type="nucleotide sequence ID" value="NZ_SMLY01000070.1"/>
</dbReference>
<dbReference type="Gene3D" id="2.40.50.100">
    <property type="match status" value="1"/>
</dbReference>
<dbReference type="PANTHER" id="PTHR30386:SF18">
    <property type="entry name" value="INNER MEMBRANE PROTEIN YIAV-RELATED"/>
    <property type="match status" value="1"/>
</dbReference>
<keyword evidence="4" id="KW-1185">Reference proteome</keyword>
<evidence type="ECO:0000256" key="1">
    <source>
        <dbReference type="SAM" id="Coils"/>
    </source>
</evidence>
<gene>
    <name evidence="3" type="ORF">JM93_03729</name>
</gene>
<keyword evidence="2" id="KW-0812">Transmembrane</keyword>
<organism evidence="3 4">
    <name type="scientific">Roseibium hamelinense</name>
    <dbReference type="NCBI Taxonomy" id="150831"/>
    <lineage>
        <taxon>Bacteria</taxon>
        <taxon>Pseudomonadati</taxon>
        <taxon>Pseudomonadota</taxon>
        <taxon>Alphaproteobacteria</taxon>
        <taxon>Hyphomicrobiales</taxon>
        <taxon>Stappiaceae</taxon>
        <taxon>Roseibium</taxon>
    </lineage>
</organism>
<dbReference type="InterPro" id="IPR050739">
    <property type="entry name" value="MFP"/>
</dbReference>